<dbReference type="AlphaFoldDB" id="A0A314UQQ2"/>
<keyword evidence="2" id="KW-1185">Reference proteome</keyword>
<dbReference type="EMBL" id="PJQY01003162">
    <property type="protein sequence ID" value="PQM39731.1"/>
    <property type="molecule type" value="Genomic_DNA"/>
</dbReference>
<reference evidence="1 2" key="1">
    <citation type="submission" date="2018-02" db="EMBL/GenBank/DDBJ databases">
        <title>Draft genome of wild Prunus yedoensis var. nudiflora.</title>
        <authorList>
            <person name="Baek S."/>
            <person name="Kim J.-H."/>
            <person name="Choi K."/>
            <person name="Kim G.-B."/>
            <person name="Cho A."/>
            <person name="Jang H."/>
            <person name="Shin C.-H."/>
            <person name="Yu H.-J."/>
            <person name="Mun J.-H."/>
        </authorList>
    </citation>
    <scope>NUCLEOTIDE SEQUENCE [LARGE SCALE GENOMIC DNA]</scope>
    <source>
        <strain evidence="2">cv. Jeju island</strain>
        <tissue evidence="1">Leaf</tissue>
    </source>
</reference>
<accession>A0A314UQQ2</accession>
<organism evidence="1 2">
    <name type="scientific">Prunus yedoensis var. nudiflora</name>
    <dbReference type="NCBI Taxonomy" id="2094558"/>
    <lineage>
        <taxon>Eukaryota</taxon>
        <taxon>Viridiplantae</taxon>
        <taxon>Streptophyta</taxon>
        <taxon>Embryophyta</taxon>
        <taxon>Tracheophyta</taxon>
        <taxon>Spermatophyta</taxon>
        <taxon>Magnoliopsida</taxon>
        <taxon>eudicotyledons</taxon>
        <taxon>Gunneridae</taxon>
        <taxon>Pentapetalae</taxon>
        <taxon>rosids</taxon>
        <taxon>fabids</taxon>
        <taxon>Rosales</taxon>
        <taxon>Rosaceae</taxon>
        <taxon>Amygdaloideae</taxon>
        <taxon>Amygdaleae</taxon>
        <taxon>Prunus</taxon>
    </lineage>
</organism>
<comment type="caution">
    <text evidence="1">The sequence shown here is derived from an EMBL/GenBank/DDBJ whole genome shotgun (WGS) entry which is preliminary data.</text>
</comment>
<sequence>MPPSFSCAYHPTRGSMLSSPSAMRLLLGLETLSMAAFLTFSPSNSSVLEPMALVPFVQVVNLQAELAYVQARVATFQRALPPPPPPQLECPPPPRSLHYSSSHINVTSSPCSEFVPTSNSLTHFDPLQTVPHTAEMTSLFNSLDQELIDGEDLQALARELVCRYLPGVRLNKPSTSHQNF</sequence>
<protein>
    <submittedName>
        <fullName evidence="1">LOB domain-containing protein 19</fullName>
    </submittedName>
</protein>
<evidence type="ECO:0000313" key="1">
    <source>
        <dbReference type="EMBL" id="PQM39731.1"/>
    </source>
</evidence>
<name>A0A314UQQ2_PRUYE</name>
<evidence type="ECO:0000313" key="2">
    <source>
        <dbReference type="Proteomes" id="UP000250321"/>
    </source>
</evidence>
<gene>
    <name evidence="1" type="ORF">Pyn_30490</name>
</gene>
<dbReference type="OrthoDB" id="1903788at2759"/>
<dbReference type="Proteomes" id="UP000250321">
    <property type="component" value="Unassembled WGS sequence"/>
</dbReference>
<proteinExistence type="predicted"/>